<evidence type="ECO:0000313" key="3">
    <source>
        <dbReference type="EnsemblPlants" id="TraesCS3B02G507700.1.cds1"/>
    </source>
</evidence>
<proteinExistence type="predicted"/>
<protein>
    <recommendedName>
        <fullName evidence="2">KIB1-4 beta-propeller domain-containing protein</fullName>
    </recommendedName>
</protein>
<dbReference type="Gramene" id="TraesWEE_scaffold_015933_01G000100.1">
    <property type="protein sequence ID" value="TraesWEE_scaffold_015933_01G000100.1"/>
    <property type="gene ID" value="TraesWEE_scaffold_015933_01G000100"/>
</dbReference>
<dbReference type="Gramene" id="TraesROB_scaffold_042796_01G000100.1">
    <property type="protein sequence ID" value="TraesROB_scaffold_042796_01G000100.1"/>
    <property type="gene ID" value="TraesROB_scaffold_042796_01G000100"/>
</dbReference>
<reference evidence="3" key="1">
    <citation type="submission" date="2018-08" db="EMBL/GenBank/DDBJ databases">
        <authorList>
            <person name="Rossello M."/>
        </authorList>
    </citation>
    <scope>NUCLEOTIDE SEQUENCE [LARGE SCALE GENOMIC DNA]</scope>
    <source>
        <strain evidence="3">cv. Chinese Spring</strain>
    </source>
</reference>
<dbReference type="Proteomes" id="UP000019116">
    <property type="component" value="Chromosome 3B"/>
</dbReference>
<dbReference type="OMA" id="ARMPYHA"/>
<dbReference type="Pfam" id="PF03478">
    <property type="entry name" value="Beta-prop_KIB1-4"/>
    <property type="match status" value="1"/>
</dbReference>
<evidence type="ECO:0000259" key="2">
    <source>
        <dbReference type="Pfam" id="PF03478"/>
    </source>
</evidence>
<accession>A0A3B6FW15</accession>
<reference evidence="3" key="2">
    <citation type="submission" date="2018-10" db="UniProtKB">
        <authorList>
            <consortium name="EnsemblPlants"/>
        </authorList>
    </citation>
    <scope>IDENTIFICATION</scope>
</reference>
<dbReference type="Gramene" id="TraesRN3B0101258800.1">
    <property type="protein sequence ID" value="TraesRN3B0101258800.1"/>
    <property type="gene ID" value="TraesRN3B0101258800"/>
</dbReference>
<evidence type="ECO:0000256" key="1">
    <source>
        <dbReference type="SAM" id="MobiDB-lite"/>
    </source>
</evidence>
<dbReference type="InterPro" id="IPR005174">
    <property type="entry name" value="KIB1-4_b-propeller"/>
</dbReference>
<dbReference type="Gramene" id="TraesCS3B02G507700.1">
    <property type="protein sequence ID" value="TraesCS3B02G507700.1.cds1"/>
    <property type="gene ID" value="TraesCS3B02G507700"/>
</dbReference>
<feature type="region of interest" description="Disordered" evidence="1">
    <location>
        <begin position="44"/>
        <end position="64"/>
    </location>
</feature>
<organism evidence="3">
    <name type="scientific">Triticum aestivum</name>
    <name type="common">Wheat</name>
    <dbReference type="NCBI Taxonomy" id="4565"/>
    <lineage>
        <taxon>Eukaryota</taxon>
        <taxon>Viridiplantae</taxon>
        <taxon>Streptophyta</taxon>
        <taxon>Embryophyta</taxon>
        <taxon>Tracheophyta</taxon>
        <taxon>Spermatophyta</taxon>
        <taxon>Magnoliopsida</taxon>
        <taxon>Liliopsida</taxon>
        <taxon>Poales</taxon>
        <taxon>Poaceae</taxon>
        <taxon>BOP clade</taxon>
        <taxon>Pooideae</taxon>
        <taxon>Triticodae</taxon>
        <taxon>Triticeae</taxon>
        <taxon>Triticinae</taxon>
        <taxon>Triticum</taxon>
    </lineage>
</organism>
<name>A0A3B6FW15_WHEAT</name>
<dbReference type="EnsemblPlants" id="TraesCS3B02G507700.1">
    <property type="protein sequence ID" value="TraesCS3B02G507700.1.cds1"/>
    <property type="gene ID" value="TraesCS3B02G507700"/>
</dbReference>
<evidence type="ECO:0000313" key="4">
    <source>
        <dbReference type="Proteomes" id="UP000019116"/>
    </source>
</evidence>
<sequence length="429" mass="47570">MRLLLHFQFSFTLRIFCVFYQALGIWGFPGAPMSQQPERAAVTAVPGELPPAKRKKKDPSISECSPAVPAMATTGWSTLPPDLVRRVADSLLATNDIDCYMAYRAVCSAWRAATDDPRSDATDPRFRPRRWILLDEVFQSQGKEMLLLTIDTGRFLRKNLPQLGDYHAVAITHSGYLVLAEKSPPHAARVLNPLTGVVISFAAPLPPDVGIADVTFPHGTSLRLAVFCDSSGEAYAADPHSESFIRHEYEERATYDFFRKAAVGGVYARMPYHALLSNFFSSNHLGDPYSLEGFLVGLDGHICVVLKILDPHGEFSLSAFQFDTETGMICRMKTTGTFAIFIGDRCLAVDTDKFPGTEANCVYYTDHQGHICKCNIKDGKMEKISQAADFVKQDKQFVMVADRPCTIIHFLASYTVNIPDSQLALQQIP</sequence>
<dbReference type="Gramene" id="TraesCS3B03G1256700.1">
    <property type="protein sequence ID" value="TraesCS3B03G1256700.1.CDS1"/>
    <property type="gene ID" value="TraesCS3B03G1256700"/>
</dbReference>
<dbReference type="OrthoDB" id="667156at2759"/>
<dbReference type="AlphaFoldDB" id="A0A3B6FW15"/>
<dbReference type="PANTHER" id="PTHR33165">
    <property type="entry name" value="F-BOX DOMAIN CONTAINING PROTEIN-LIKE-RELATED"/>
    <property type="match status" value="1"/>
</dbReference>
<feature type="domain" description="KIB1-4 beta-propeller" evidence="2">
    <location>
        <begin position="150"/>
        <end position="371"/>
    </location>
</feature>
<dbReference type="PANTHER" id="PTHR33165:SF95">
    <property type="entry name" value="DUF295 DOMAIN-CONTAINING PROTEIN"/>
    <property type="match status" value="1"/>
</dbReference>
<keyword evidence="4" id="KW-1185">Reference proteome</keyword>